<dbReference type="OrthoDB" id="3557251at2"/>
<gene>
    <name evidence="2" type="ORF">CLV71_108359</name>
</gene>
<organism evidence="2 3">
    <name type="scientific">Actinophytocola oryzae</name>
    <dbReference type="NCBI Taxonomy" id="502181"/>
    <lineage>
        <taxon>Bacteria</taxon>
        <taxon>Bacillati</taxon>
        <taxon>Actinomycetota</taxon>
        <taxon>Actinomycetes</taxon>
        <taxon>Pseudonocardiales</taxon>
        <taxon>Pseudonocardiaceae</taxon>
    </lineage>
</organism>
<dbReference type="EMBL" id="SOCP01000008">
    <property type="protein sequence ID" value="TDV48998.1"/>
    <property type="molecule type" value="Genomic_DNA"/>
</dbReference>
<keyword evidence="3" id="KW-1185">Reference proteome</keyword>
<feature type="compositionally biased region" description="Polar residues" evidence="1">
    <location>
        <begin position="65"/>
        <end position="78"/>
    </location>
</feature>
<evidence type="ECO:0000313" key="3">
    <source>
        <dbReference type="Proteomes" id="UP000294927"/>
    </source>
</evidence>
<evidence type="ECO:0000256" key="1">
    <source>
        <dbReference type="SAM" id="MobiDB-lite"/>
    </source>
</evidence>
<proteinExistence type="predicted"/>
<feature type="region of interest" description="Disordered" evidence="1">
    <location>
        <begin position="1"/>
        <end position="36"/>
    </location>
</feature>
<dbReference type="Proteomes" id="UP000294927">
    <property type="component" value="Unassembled WGS sequence"/>
</dbReference>
<feature type="region of interest" description="Disordered" evidence="1">
    <location>
        <begin position="57"/>
        <end position="95"/>
    </location>
</feature>
<reference evidence="2 3" key="1">
    <citation type="submission" date="2019-03" db="EMBL/GenBank/DDBJ databases">
        <title>Genomic Encyclopedia of Archaeal and Bacterial Type Strains, Phase II (KMG-II): from individual species to whole genera.</title>
        <authorList>
            <person name="Goeker M."/>
        </authorList>
    </citation>
    <scope>NUCLEOTIDE SEQUENCE [LARGE SCALE GENOMIC DNA]</scope>
    <source>
        <strain evidence="2 3">DSM 45499</strain>
    </source>
</reference>
<dbReference type="RefSeq" id="WP_133905004.1">
    <property type="nucleotide sequence ID" value="NZ_SOCP01000008.1"/>
</dbReference>
<evidence type="ECO:0000313" key="2">
    <source>
        <dbReference type="EMBL" id="TDV48998.1"/>
    </source>
</evidence>
<accession>A0A4R7VIR4</accession>
<sequence>MNDLDLPPRRTMPPEVRHRVRMRMDQSADTPSRNRKPLAVAAAVAVLAAGAVMVTQSAAPDDSNSRAGQSNPTDTSASGPARTSAGEKPLTTPDEDLDNCAHVVAASPLAGAYPPRNTWVYKSVFGLSEYEIGIVMFEAAGHTMFCVLDDGTATVSPPTNPRVTFVSTDTQAVYGVYMFPDGIIVGVAENLDGVSLEYVIEGTSLGPMPPIHRGVFFAGPFPDLHDGDQVQMNGRDAAGNLVVTGEWTYDPAQLHEQGASGHY</sequence>
<protein>
    <submittedName>
        <fullName evidence="2">Uncharacterized protein</fullName>
    </submittedName>
</protein>
<comment type="caution">
    <text evidence="2">The sequence shown here is derived from an EMBL/GenBank/DDBJ whole genome shotgun (WGS) entry which is preliminary data.</text>
</comment>
<name>A0A4R7VIR4_9PSEU</name>
<dbReference type="AlphaFoldDB" id="A0A4R7VIR4"/>